<sequence length="308" mass="34101">MTGERSLYMSTILITGHLGLVGRHLQPLLERQGYRVKGFDIADGSGDICQPDQLKKALTGVNGVIHLAAVSRVIWGEQNPELCWKTNALASEQLLKIACKQVDVKPWVLVTSSREVYGEAEFLPVLDTTPTNPVNVYGRAKMYMEKIALEFREYGLNTAVIRLANVYGCTKDHKDRVLPAFCCNAVKNANLRVDGRNHLFDFTHVSDTVKGLSLVVEQLENNERKLPPTHLLPGIGTTLGEAAEMAIKFAGSHSRIIEAPSRNYDVSRFIGDPTQAKELLGWQANISPEQGIQLLVKAFQKQLQEVPA</sequence>
<accession>A0A370U7M9</accession>
<evidence type="ECO:0000313" key="3">
    <source>
        <dbReference type="Proteomes" id="UP000254326"/>
    </source>
</evidence>
<dbReference type="SUPFAM" id="SSF51735">
    <property type="entry name" value="NAD(P)-binding Rossmann-fold domains"/>
    <property type="match status" value="1"/>
</dbReference>
<proteinExistence type="predicted"/>
<evidence type="ECO:0000259" key="1">
    <source>
        <dbReference type="Pfam" id="PF01370"/>
    </source>
</evidence>
<name>A0A370U7M9_9GAMM</name>
<dbReference type="Proteomes" id="UP000254326">
    <property type="component" value="Unassembled WGS sequence"/>
</dbReference>
<dbReference type="EMBL" id="QKRA01000006">
    <property type="protein sequence ID" value="RDL43762.1"/>
    <property type="molecule type" value="Genomic_DNA"/>
</dbReference>
<comment type="caution">
    <text evidence="2">The sequence shown here is derived from an EMBL/GenBank/DDBJ whole genome shotgun (WGS) entry which is preliminary data.</text>
</comment>
<protein>
    <submittedName>
        <fullName evidence="2">NAD(P)-dependent oxidoreductase</fullName>
    </submittedName>
</protein>
<feature type="domain" description="NAD-dependent epimerase/dehydratase" evidence="1">
    <location>
        <begin position="12"/>
        <end position="222"/>
    </location>
</feature>
<dbReference type="Gene3D" id="3.40.50.720">
    <property type="entry name" value="NAD(P)-binding Rossmann-like Domain"/>
    <property type="match status" value="1"/>
</dbReference>
<dbReference type="AlphaFoldDB" id="A0A370U7M9"/>
<dbReference type="InterPro" id="IPR036291">
    <property type="entry name" value="NAD(P)-bd_dom_sf"/>
</dbReference>
<keyword evidence="3" id="KW-1185">Reference proteome</keyword>
<gene>
    <name evidence="2" type="ORF">DN730_13525</name>
</gene>
<reference evidence="2 3" key="1">
    <citation type="submission" date="2018-06" db="EMBL/GenBank/DDBJ databases">
        <title>Marinomonas sp. YLB-05 draft genome sequence.</title>
        <authorList>
            <person name="Yu L."/>
            <person name="Tang X."/>
        </authorList>
    </citation>
    <scope>NUCLEOTIDE SEQUENCE [LARGE SCALE GENOMIC DNA]</scope>
    <source>
        <strain evidence="2 3">YLB-05</strain>
    </source>
</reference>
<dbReference type="Pfam" id="PF01370">
    <property type="entry name" value="Epimerase"/>
    <property type="match status" value="1"/>
</dbReference>
<dbReference type="PANTHER" id="PTHR43245">
    <property type="entry name" value="BIFUNCTIONAL POLYMYXIN RESISTANCE PROTEIN ARNA"/>
    <property type="match status" value="1"/>
</dbReference>
<dbReference type="CDD" id="cd08946">
    <property type="entry name" value="SDR_e"/>
    <property type="match status" value="1"/>
</dbReference>
<organism evidence="2 3">
    <name type="scientific">Marinomonas piezotolerans</name>
    <dbReference type="NCBI Taxonomy" id="2213058"/>
    <lineage>
        <taxon>Bacteria</taxon>
        <taxon>Pseudomonadati</taxon>
        <taxon>Pseudomonadota</taxon>
        <taxon>Gammaproteobacteria</taxon>
        <taxon>Oceanospirillales</taxon>
        <taxon>Oceanospirillaceae</taxon>
        <taxon>Marinomonas</taxon>
    </lineage>
</organism>
<evidence type="ECO:0000313" key="2">
    <source>
        <dbReference type="EMBL" id="RDL43762.1"/>
    </source>
</evidence>
<dbReference type="InterPro" id="IPR001509">
    <property type="entry name" value="Epimerase_deHydtase"/>
</dbReference>
<dbReference type="InterPro" id="IPR050177">
    <property type="entry name" value="Lipid_A_modif_metabolic_enz"/>
</dbReference>